<protein>
    <recommendedName>
        <fullName evidence="2">Nudix hydrolase domain-containing protein</fullName>
    </recommendedName>
</protein>
<sequence>MEHSDNESPEEYNISGAGIVPISTAPNGVVYALLGREKYVKNWSSSLKWSGFEGGNIGAESASVNAAREMIEESLGMIFSDKNSLINMLETKNYIAQIAVKTMGGTRTHVTYVKYVPWDPDLPVRFGNAINYLVELSKVGNRLKTLTKSTNRNNMRDEEIDDGWTRVKSNDSNAFDRIHTQATEMINNPPVEIQFPHPAVEIKYNKDGSLLSVHVKDEHIEKGQIKYWPLSELEVAAKNGGNGMPGVSIRPYFCIIAKLICKYVTKDGERNKNNVRIPKRVYVRMKPERDLTYPPGLNNAKNIPSVKKQLP</sequence>
<accession>A0A6C0LVZ3</accession>
<evidence type="ECO:0008006" key="2">
    <source>
        <dbReference type="Google" id="ProtNLM"/>
    </source>
</evidence>
<dbReference type="AlphaFoldDB" id="A0A6C0LVZ3"/>
<dbReference type="EMBL" id="MN740557">
    <property type="protein sequence ID" value="QHU33402.1"/>
    <property type="molecule type" value="Genomic_DNA"/>
</dbReference>
<organism evidence="1">
    <name type="scientific">viral metagenome</name>
    <dbReference type="NCBI Taxonomy" id="1070528"/>
    <lineage>
        <taxon>unclassified sequences</taxon>
        <taxon>metagenomes</taxon>
        <taxon>organismal metagenomes</taxon>
    </lineage>
</organism>
<reference evidence="1" key="1">
    <citation type="journal article" date="2020" name="Nature">
        <title>Giant virus diversity and host interactions through global metagenomics.</title>
        <authorList>
            <person name="Schulz F."/>
            <person name="Roux S."/>
            <person name="Paez-Espino D."/>
            <person name="Jungbluth S."/>
            <person name="Walsh D.A."/>
            <person name="Denef V.J."/>
            <person name="McMahon K.D."/>
            <person name="Konstantinidis K.T."/>
            <person name="Eloe-Fadrosh E.A."/>
            <person name="Kyrpides N.C."/>
            <person name="Woyke T."/>
        </authorList>
    </citation>
    <scope>NUCLEOTIDE SEQUENCE</scope>
    <source>
        <strain evidence="1">GVMAG-S-1016704-121</strain>
    </source>
</reference>
<name>A0A6C0LVZ3_9ZZZZ</name>
<evidence type="ECO:0000313" key="1">
    <source>
        <dbReference type="EMBL" id="QHU33402.1"/>
    </source>
</evidence>
<proteinExistence type="predicted"/>